<dbReference type="SUPFAM" id="SSF47616">
    <property type="entry name" value="GST C-terminal domain-like"/>
    <property type="match status" value="1"/>
</dbReference>
<dbReference type="Gene3D" id="1.20.1050.10">
    <property type="match status" value="1"/>
</dbReference>
<dbReference type="PANTHER" id="PTHR44051">
    <property type="entry name" value="GLUTATHIONE S-TRANSFERASE-RELATED"/>
    <property type="match status" value="1"/>
</dbReference>
<sequence length="199" mass="22017">MKLYWAPQTRALRVLWLLEEIGRPYELHKLDLRAGAHHTPAFHAINPMEKVPALQDGAATVAESGAIFAYLVEKFPDSGLAPPVGDPSRGKFWQWLFFASANIEAAMTEKAAQVKLPETAAGWGSAARVFAVVEEQLAATPYILGETFSAADVMLASNLNYVLKLLKMFETRPAFDAYLERCRTRPAFLRAVARDSHDA</sequence>
<dbReference type="AlphaFoldDB" id="A0A212Q2B9"/>
<keyword evidence="4" id="KW-1185">Reference proteome</keyword>
<dbReference type="Pfam" id="PF02798">
    <property type="entry name" value="GST_N"/>
    <property type="match status" value="1"/>
</dbReference>
<dbReference type="SFLD" id="SFLDG01150">
    <property type="entry name" value="Main.1:_Beta-like"/>
    <property type="match status" value="1"/>
</dbReference>
<organism evidence="3 4">
    <name type="scientific">Rhodoblastus acidophilus</name>
    <name type="common">Rhodopseudomonas acidophila</name>
    <dbReference type="NCBI Taxonomy" id="1074"/>
    <lineage>
        <taxon>Bacteria</taxon>
        <taxon>Pseudomonadati</taxon>
        <taxon>Pseudomonadota</taxon>
        <taxon>Alphaproteobacteria</taxon>
        <taxon>Hyphomicrobiales</taxon>
        <taxon>Rhodoblastaceae</taxon>
        <taxon>Rhodoblastus</taxon>
    </lineage>
</organism>
<feature type="domain" description="GST C-terminal" evidence="2">
    <location>
        <begin position="85"/>
        <end position="199"/>
    </location>
</feature>
<evidence type="ECO:0000313" key="4">
    <source>
        <dbReference type="Proteomes" id="UP000198418"/>
    </source>
</evidence>
<dbReference type="SFLD" id="SFLDG00358">
    <property type="entry name" value="Main_(cytGST)"/>
    <property type="match status" value="1"/>
</dbReference>
<dbReference type="InterPro" id="IPR004045">
    <property type="entry name" value="Glutathione_S-Trfase_N"/>
</dbReference>
<name>A0A212Q2B9_RHOAC</name>
<dbReference type="GO" id="GO:0016740">
    <property type="term" value="F:transferase activity"/>
    <property type="evidence" value="ECO:0007669"/>
    <property type="project" value="UniProtKB-KW"/>
</dbReference>
<proteinExistence type="predicted"/>
<evidence type="ECO:0000259" key="1">
    <source>
        <dbReference type="PROSITE" id="PS50404"/>
    </source>
</evidence>
<reference evidence="4" key="1">
    <citation type="submission" date="2017-06" db="EMBL/GenBank/DDBJ databases">
        <authorList>
            <person name="Varghese N."/>
            <person name="Submissions S."/>
        </authorList>
    </citation>
    <scope>NUCLEOTIDE SEQUENCE [LARGE SCALE GENOMIC DNA]</scope>
    <source>
        <strain evidence="4">DSM 137</strain>
    </source>
</reference>
<dbReference type="CDD" id="cd03046">
    <property type="entry name" value="GST_N_GTT1_like"/>
    <property type="match status" value="1"/>
</dbReference>
<accession>A0A212Q2B9</accession>
<gene>
    <name evidence="3" type="ORF">SAMN06265338_101342</name>
</gene>
<dbReference type="CDD" id="cd03207">
    <property type="entry name" value="GST_C_8"/>
    <property type="match status" value="1"/>
</dbReference>
<dbReference type="Gene3D" id="3.40.30.10">
    <property type="entry name" value="Glutaredoxin"/>
    <property type="match status" value="1"/>
</dbReference>
<dbReference type="PROSITE" id="PS50405">
    <property type="entry name" value="GST_CTER"/>
    <property type="match status" value="1"/>
</dbReference>
<dbReference type="RefSeq" id="WP_088519475.1">
    <property type="nucleotide sequence ID" value="NZ_FYDG01000001.1"/>
</dbReference>
<dbReference type="SUPFAM" id="SSF52833">
    <property type="entry name" value="Thioredoxin-like"/>
    <property type="match status" value="1"/>
</dbReference>
<dbReference type="InterPro" id="IPR010987">
    <property type="entry name" value="Glutathione-S-Trfase_C-like"/>
</dbReference>
<dbReference type="OrthoDB" id="5740960at2"/>
<dbReference type="Pfam" id="PF13410">
    <property type="entry name" value="GST_C_2"/>
    <property type="match status" value="1"/>
</dbReference>
<dbReference type="InterPro" id="IPR040079">
    <property type="entry name" value="Glutathione_S-Trfase"/>
</dbReference>
<dbReference type="PANTHER" id="PTHR44051:SF8">
    <property type="entry name" value="GLUTATHIONE S-TRANSFERASE GSTA"/>
    <property type="match status" value="1"/>
</dbReference>
<feature type="domain" description="GST N-terminal" evidence="1">
    <location>
        <begin position="1"/>
        <end position="79"/>
    </location>
</feature>
<dbReference type="Proteomes" id="UP000198418">
    <property type="component" value="Unassembled WGS sequence"/>
</dbReference>
<dbReference type="SFLD" id="SFLDS00019">
    <property type="entry name" value="Glutathione_Transferase_(cytos"/>
    <property type="match status" value="1"/>
</dbReference>
<dbReference type="InterPro" id="IPR036249">
    <property type="entry name" value="Thioredoxin-like_sf"/>
</dbReference>
<dbReference type="PROSITE" id="PS50404">
    <property type="entry name" value="GST_NTER"/>
    <property type="match status" value="1"/>
</dbReference>
<dbReference type="EMBL" id="FYDG01000001">
    <property type="protein sequence ID" value="SNB53507.1"/>
    <property type="molecule type" value="Genomic_DNA"/>
</dbReference>
<protein>
    <submittedName>
        <fullName evidence="3">Glutathione S-transferase</fullName>
    </submittedName>
</protein>
<evidence type="ECO:0000313" key="3">
    <source>
        <dbReference type="EMBL" id="SNB53507.1"/>
    </source>
</evidence>
<dbReference type="InterPro" id="IPR036282">
    <property type="entry name" value="Glutathione-S-Trfase_C_sf"/>
</dbReference>
<keyword evidence="3" id="KW-0808">Transferase</keyword>
<evidence type="ECO:0000259" key="2">
    <source>
        <dbReference type="PROSITE" id="PS50405"/>
    </source>
</evidence>